<sequence>MNVANRMSGFVPRTGEITIAGQVALCDPRGALFLPHLNLLVVSDLHLEKGSSAARRGSLLPPYDTGATLDRLAAVIDDLRPSTVLSLGDSFHDDGGAGRMPGFYREKLLALMTGRDWIWVTGNHDPQAPVGLPGMVAEEIAIDGLRFRHEPSAGAQSGEIAGHLHPGAMVIQRGRAVRRRCFAADGDRLIMPAFGAFTGSLNVLDRAYHGLFRWERFIAHMLGNVRVYAIPGGRLRMG</sequence>
<dbReference type="GO" id="GO:0016787">
    <property type="term" value="F:hydrolase activity"/>
    <property type="evidence" value="ECO:0007669"/>
    <property type="project" value="InterPro"/>
</dbReference>
<dbReference type="InterPro" id="IPR029052">
    <property type="entry name" value="Metallo-depent_PP-like"/>
</dbReference>
<protein>
    <submittedName>
        <fullName evidence="2">Putative phosphoesterase</fullName>
    </submittedName>
</protein>
<dbReference type="Proteomes" id="UP000242763">
    <property type="component" value="Unassembled WGS sequence"/>
</dbReference>
<dbReference type="Pfam" id="PF00149">
    <property type="entry name" value="Metallophos"/>
    <property type="match status" value="1"/>
</dbReference>
<reference evidence="3" key="1">
    <citation type="submission" date="2016-10" db="EMBL/GenBank/DDBJ databases">
        <authorList>
            <person name="Varghese N."/>
            <person name="Submissions S."/>
        </authorList>
    </citation>
    <scope>NUCLEOTIDE SEQUENCE [LARGE SCALE GENOMIC DNA]</scope>
    <source>
        <strain evidence="3">DSM 21857</strain>
    </source>
</reference>
<dbReference type="OrthoDB" id="9795838at2"/>
<dbReference type="InterPro" id="IPR004843">
    <property type="entry name" value="Calcineurin-like_PHP"/>
</dbReference>
<gene>
    <name evidence="2" type="ORF">SAMN03080618_01001</name>
</gene>
<evidence type="ECO:0000313" key="2">
    <source>
        <dbReference type="EMBL" id="SFI63728.1"/>
    </source>
</evidence>
<dbReference type="SUPFAM" id="SSF56300">
    <property type="entry name" value="Metallo-dependent phosphatases"/>
    <property type="match status" value="1"/>
</dbReference>
<dbReference type="PIRSF" id="PIRSF000887">
    <property type="entry name" value="Pesterase_MJ0037"/>
    <property type="match status" value="1"/>
</dbReference>
<evidence type="ECO:0000259" key="1">
    <source>
        <dbReference type="Pfam" id="PF00149"/>
    </source>
</evidence>
<dbReference type="NCBIfam" id="TIGR04123">
    <property type="entry name" value="P_estr_lig_assc"/>
    <property type="match status" value="1"/>
</dbReference>
<feature type="domain" description="Calcineurin-like phosphoesterase" evidence="1">
    <location>
        <begin position="38"/>
        <end position="132"/>
    </location>
</feature>
<dbReference type="STRING" id="1121003.SAMN03080618_01001"/>
<accession>A0A1I3JUN8</accession>
<evidence type="ECO:0000313" key="3">
    <source>
        <dbReference type="Proteomes" id="UP000242763"/>
    </source>
</evidence>
<keyword evidence="3" id="KW-1185">Reference proteome</keyword>
<dbReference type="AlphaFoldDB" id="A0A1I3JUN8"/>
<dbReference type="InterPro" id="IPR026336">
    <property type="entry name" value="PdeM-like"/>
</dbReference>
<proteinExistence type="predicted"/>
<dbReference type="EMBL" id="FORF01000004">
    <property type="protein sequence ID" value="SFI63728.1"/>
    <property type="molecule type" value="Genomic_DNA"/>
</dbReference>
<dbReference type="PANTHER" id="PTHR39323">
    <property type="entry name" value="BLR1149 PROTEIN"/>
    <property type="match status" value="1"/>
</dbReference>
<dbReference type="Gene3D" id="3.60.21.10">
    <property type="match status" value="1"/>
</dbReference>
<organism evidence="2 3">
    <name type="scientific">Aquamicrobium aerolatum DSM 21857</name>
    <dbReference type="NCBI Taxonomy" id="1121003"/>
    <lineage>
        <taxon>Bacteria</taxon>
        <taxon>Pseudomonadati</taxon>
        <taxon>Pseudomonadota</taxon>
        <taxon>Alphaproteobacteria</taxon>
        <taxon>Hyphomicrobiales</taxon>
        <taxon>Phyllobacteriaceae</taxon>
        <taxon>Aerobium</taxon>
    </lineage>
</organism>
<dbReference type="InterPro" id="IPR024173">
    <property type="entry name" value="Pesterase_MJ0037-like"/>
</dbReference>
<dbReference type="RefSeq" id="WP_091519335.1">
    <property type="nucleotide sequence ID" value="NZ_FORF01000004.1"/>
</dbReference>
<name>A0A1I3JUN8_9HYPH</name>
<dbReference type="PANTHER" id="PTHR39323:SF1">
    <property type="entry name" value="BLR1149 PROTEIN"/>
    <property type="match status" value="1"/>
</dbReference>